<dbReference type="EnsemblPlants" id="AET4Gv20225000.3">
    <property type="protein sequence ID" value="AET4Gv20225000.3"/>
    <property type="gene ID" value="AET4Gv20225000"/>
</dbReference>
<feature type="region of interest" description="Disordered" evidence="2">
    <location>
        <begin position="1"/>
        <end position="31"/>
    </location>
</feature>
<feature type="compositionally biased region" description="Basic residues" evidence="2">
    <location>
        <begin position="14"/>
        <end position="28"/>
    </location>
</feature>
<reference evidence="3" key="4">
    <citation type="submission" date="2019-03" db="UniProtKB">
        <authorList>
            <consortium name="EnsemblPlants"/>
        </authorList>
    </citation>
    <scope>IDENTIFICATION</scope>
</reference>
<dbReference type="Proteomes" id="UP000015105">
    <property type="component" value="Chromosome 4D"/>
</dbReference>
<proteinExistence type="predicted"/>
<dbReference type="STRING" id="200361.A0A453HKU5"/>
<name>A0A453HKU5_AEGTS</name>
<keyword evidence="4" id="KW-1185">Reference proteome</keyword>
<dbReference type="PANTHER" id="PTHR33184">
    <property type="entry name" value="PROTEIN TAPETUM DETERMINANT 1-LIKE-RELATED"/>
    <property type="match status" value="1"/>
</dbReference>
<evidence type="ECO:0000256" key="1">
    <source>
        <dbReference type="ARBA" id="ARBA00022729"/>
    </source>
</evidence>
<evidence type="ECO:0000313" key="3">
    <source>
        <dbReference type="EnsemblPlants" id="AET4Gv20225000.3"/>
    </source>
</evidence>
<accession>A0A453HKU5</accession>
<protein>
    <submittedName>
        <fullName evidence="3">Uncharacterized protein</fullName>
    </submittedName>
</protein>
<sequence>VSQASRAEEEKNQLRHPRSRRSGVRTRRPPAMACFQTRPSAAVVVVVTMLLLQACYEGSQASASSSLQLQLPRHQMRKMLSVSAPSMSSSGGGGRSAEPLELEECSKDLLEVYQINAPSMAGGIPAYSVEFTNTCMECLVCDVHVACGDFASNDVIDPAKFRRLGINDCLVNDGKSIEPSFPVSFQYGNSFPYPMTVASASCDCK</sequence>
<reference evidence="4" key="1">
    <citation type="journal article" date="2014" name="Science">
        <title>Ancient hybridizations among the ancestral genomes of bread wheat.</title>
        <authorList>
            <consortium name="International Wheat Genome Sequencing Consortium,"/>
            <person name="Marcussen T."/>
            <person name="Sandve S.R."/>
            <person name="Heier L."/>
            <person name="Spannagl M."/>
            <person name="Pfeifer M."/>
            <person name="Jakobsen K.S."/>
            <person name="Wulff B.B."/>
            <person name="Steuernagel B."/>
            <person name="Mayer K.F."/>
            <person name="Olsen O.A."/>
        </authorList>
    </citation>
    <scope>NUCLEOTIDE SEQUENCE [LARGE SCALE GENOMIC DNA]</scope>
    <source>
        <strain evidence="4">cv. AL8/78</strain>
    </source>
</reference>
<evidence type="ECO:0000256" key="2">
    <source>
        <dbReference type="SAM" id="MobiDB-lite"/>
    </source>
</evidence>
<keyword evidence="1" id="KW-0732">Signal</keyword>
<dbReference type="AlphaFoldDB" id="A0A453HKU5"/>
<dbReference type="GO" id="GO:0001709">
    <property type="term" value="P:cell fate determination"/>
    <property type="evidence" value="ECO:0007669"/>
    <property type="project" value="TreeGrafter"/>
</dbReference>
<dbReference type="Pfam" id="PF24068">
    <property type="entry name" value="TPD1_C"/>
    <property type="match status" value="1"/>
</dbReference>
<feature type="compositionally biased region" description="Basic and acidic residues" evidence="2">
    <location>
        <begin position="1"/>
        <end position="13"/>
    </location>
</feature>
<dbReference type="InterPro" id="IPR040361">
    <property type="entry name" value="TPD1"/>
</dbReference>
<organism evidence="3 4">
    <name type="scientific">Aegilops tauschii subsp. strangulata</name>
    <name type="common">Goatgrass</name>
    <dbReference type="NCBI Taxonomy" id="200361"/>
    <lineage>
        <taxon>Eukaryota</taxon>
        <taxon>Viridiplantae</taxon>
        <taxon>Streptophyta</taxon>
        <taxon>Embryophyta</taxon>
        <taxon>Tracheophyta</taxon>
        <taxon>Spermatophyta</taxon>
        <taxon>Magnoliopsida</taxon>
        <taxon>Liliopsida</taxon>
        <taxon>Poales</taxon>
        <taxon>Poaceae</taxon>
        <taxon>BOP clade</taxon>
        <taxon>Pooideae</taxon>
        <taxon>Triticodae</taxon>
        <taxon>Triticeae</taxon>
        <taxon>Triticinae</taxon>
        <taxon>Aegilops</taxon>
    </lineage>
</organism>
<dbReference type="PANTHER" id="PTHR33184:SF75">
    <property type="entry name" value="TPD1 PROTEIN HOMOLOG 1B"/>
    <property type="match status" value="1"/>
</dbReference>
<dbReference type="Gramene" id="AET4Gv20225000.3">
    <property type="protein sequence ID" value="AET4Gv20225000.3"/>
    <property type="gene ID" value="AET4Gv20225000"/>
</dbReference>
<evidence type="ECO:0000313" key="4">
    <source>
        <dbReference type="Proteomes" id="UP000015105"/>
    </source>
</evidence>
<reference evidence="3" key="3">
    <citation type="journal article" date="2017" name="Nature">
        <title>Genome sequence of the progenitor of the wheat D genome Aegilops tauschii.</title>
        <authorList>
            <person name="Luo M.C."/>
            <person name="Gu Y.Q."/>
            <person name="Puiu D."/>
            <person name="Wang H."/>
            <person name="Twardziok S.O."/>
            <person name="Deal K.R."/>
            <person name="Huo N."/>
            <person name="Zhu T."/>
            <person name="Wang L."/>
            <person name="Wang Y."/>
            <person name="McGuire P.E."/>
            <person name="Liu S."/>
            <person name="Long H."/>
            <person name="Ramasamy R.K."/>
            <person name="Rodriguez J.C."/>
            <person name="Van S.L."/>
            <person name="Yuan L."/>
            <person name="Wang Z."/>
            <person name="Xia Z."/>
            <person name="Xiao L."/>
            <person name="Anderson O.D."/>
            <person name="Ouyang S."/>
            <person name="Liang Y."/>
            <person name="Zimin A.V."/>
            <person name="Pertea G."/>
            <person name="Qi P."/>
            <person name="Bennetzen J.L."/>
            <person name="Dai X."/>
            <person name="Dawson M.W."/>
            <person name="Muller H.G."/>
            <person name="Kugler K."/>
            <person name="Rivarola-Duarte L."/>
            <person name="Spannagl M."/>
            <person name="Mayer K.F.X."/>
            <person name="Lu F.H."/>
            <person name="Bevan M.W."/>
            <person name="Leroy P."/>
            <person name="Li P."/>
            <person name="You F.M."/>
            <person name="Sun Q."/>
            <person name="Liu Z."/>
            <person name="Lyons E."/>
            <person name="Wicker T."/>
            <person name="Salzberg S.L."/>
            <person name="Devos K.M."/>
            <person name="Dvorak J."/>
        </authorList>
    </citation>
    <scope>NUCLEOTIDE SEQUENCE [LARGE SCALE GENOMIC DNA]</scope>
    <source>
        <strain evidence="3">cv. AL8/78</strain>
    </source>
</reference>
<reference evidence="3" key="5">
    <citation type="journal article" date="2021" name="G3 (Bethesda)">
        <title>Aegilops tauschii genome assembly Aet v5.0 features greater sequence contiguity and improved annotation.</title>
        <authorList>
            <person name="Wang L."/>
            <person name="Zhu T."/>
            <person name="Rodriguez J.C."/>
            <person name="Deal K.R."/>
            <person name="Dubcovsky J."/>
            <person name="McGuire P.E."/>
            <person name="Lux T."/>
            <person name="Spannagl M."/>
            <person name="Mayer K.F.X."/>
            <person name="Baldrich P."/>
            <person name="Meyers B.C."/>
            <person name="Huo N."/>
            <person name="Gu Y.Q."/>
            <person name="Zhou H."/>
            <person name="Devos K.M."/>
            <person name="Bennetzen J.L."/>
            <person name="Unver T."/>
            <person name="Budak H."/>
            <person name="Gulick P.J."/>
            <person name="Galiba G."/>
            <person name="Kalapos B."/>
            <person name="Nelson D.R."/>
            <person name="Li P."/>
            <person name="You F.M."/>
            <person name="Luo M.C."/>
            <person name="Dvorak J."/>
        </authorList>
    </citation>
    <scope>NUCLEOTIDE SEQUENCE [LARGE SCALE GENOMIC DNA]</scope>
    <source>
        <strain evidence="3">cv. AL8/78</strain>
    </source>
</reference>
<reference evidence="4" key="2">
    <citation type="journal article" date="2017" name="Nat. Plants">
        <title>The Aegilops tauschii genome reveals multiple impacts of transposons.</title>
        <authorList>
            <person name="Zhao G."/>
            <person name="Zou C."/>
            <person name="Li K."/>
            <person name="Wang K."/>
            <person name="Li T."/>
            <person name="Gao L."/>
            <person name="Zhang X."/>
            <person name="Wang H."/>
            <person name="Yang Z."/>
            <person name="Liu X."/>
            <person name="Jiang W."/>
            <person name="Mao L."/>
            <person name="Kong X."/>
            <person name="Jiao Y."/>
            <person name="Jia J."/>
        </authorList>
    </citation>
    <scope>NUCLEOTIDE SEQUENCE [LARGE SCALE GENOMIC DNA]</scope>
    <source>
        <strain evidence="4">cv. AL8/78</strain>
    </source>
</reference>